<proteinExistence type="predicted"/>
<evidence type="ECO:0000256" key="1">
    <source>
        <dbReference type="ARBA" id="ARBA00022723"/>
    </source>
</evidence>
<dbReference type="SUPFAM" id="SSF57903">
    <property type="entry name" value="FYVE/PHD zinc finger"/>
    <property type="match status" value="2"/>
</dbReference>
<dbReference type="SMART" id="SM00249">
    <property type="entry name" value="PHD"/>
    <property type="match status" value="2"/>
</dbReference>
<evidence type="ECO:0000313" key="6">
    <source>
        <dbReference type="EMBL" id="VDI64839.1"/>
    </source>
</evidence>
<comment type="caution">
    <text evidence="6">The sequence shown here is derived from an EMBL/GenBank/DDBJ whole genome shotgun (WGS) entry which is preliminary data.</text>
</comment>
<dbReference type="OrthoDB" id="6176705at2759"/>
<dbReference type="InterPro" id="IPR013083">
    <property type="entry name" value="Znf_RING/FYVE/PHD"/>
</dbReference>
<gene>
    <name evidence="6" type="ORF">MGAL_10B033212</name>
</gene>
<dbReference type="EMBL" id="UYJE01008556">
    <property type="protein sequence ID" value="VDI64839.1"/>
    <property type="molecule type" value="Genomic_DNA"/>
</dbReference>
<organism evidence="6 7">
    <name type="scientific">Mytilus galloprovincialis</name>
    <name type="common">Mediterranean mussel</name>
    <dbReference type="NCBI Taxonomy" id="29158"/>
    <lineage>
        <taxon>Eukaryota</taxon>
        <taxon>Metazoa</taxon>
        <taxon>Spiralia</taxon>
        <taxon>Lophotrochozoa</taxon>
        <taxon>Mollusca</taxon>
        <taxon>Bivalvia</taxon>
        <taxon>Autobranchia</taxon>
        <taxon>Pteriomorphia</taxon>
        <taxon>Mytilida</taxon>
        <taxon>Mytiloidea</taxon>
        <taxon>Mytilidae</taxon>
        <taxon>Mytilinae</taxon>
        <taxon>Mytilus</taxon>
    </lineage>
</organism>
<dbReference type="InterPro" id="IPR001965">
    <property type="entry name" value="Znf_PHD"/>
</dbReference>
<evidence type="ECO:0000256" key="4">
    <source>
        <dbReference type="SAM" id="Coils"/>
    </source>
</evidence>
<keyword evidence="4" id="KW-0175">Coiled coil</keyword>
<keyword evidence="3" id="KW-0862">Zinc</keyword>
<dbReference type="Proteomes" id="UP000596742">
    <property type="component" value="Unassembled WGS sequence"/>
</dbReference>
<dbReference type="GO" id="GO:0008270">
    <property type="term" value="F:zinc ion binding"/>
    <property type="evidence" value="ECO:0007669"/>
    <property type="project" value="UniProtKB-KW"/>
</dbReference>
<feature type="coiled-coil region" evidence="4">
    <location>
        <begin position="91"/>
        <end position="121"/>
    </location>
</feature>
<dbReference type="InterPro" id="IPR011011">
    <property type="entry name" value="Znf_FYVE_PHD"/>
</dbReference>
<feature type="domain" description="Zinc finger PHD-type" evidence="5">
    <location>
        <begin position="245"/>
        <end position="285"/>
    </location>
</feature>
<feature type="domain" description="Zinc finger PHD-type" evidence="5">
    <location>
        <begin position="142"/>
        <end position="194"/>
    </location>
</feature>
<keyword evidence="7" id="KW-1185">Reference proteome</keyword>
<evidence type="ECO:0000313" key="7">
    <source>
        <dbReference type="Proteomes" id="UP000596742"/>
    </source>
</evidence>
<reference evidence="6" key="1">
    <citation type="submission" date="2018-11" db="EMBL/GenBank/DDBJ databases">
        <authorList>
            <person name="Alioto T."/>
            <person name="Alioto T."/>
        </authorList>
    </citation>
    <scope>NUCLEOTIDE SEQUENCE</scope>
</reference>
<name>A0A8B6GJR0_MYTGA</name>
<dbReference type="Gene3D" id="3.30.40.10">
    <property type="entry name" value="Zinc/RING finger domain, C3HC4 (zinc finger)"/>
    <property type="match status" value="1"/>
</dbReference>
<protein>
    <recommendedName>
        <fullName evidence="5">Zinc finger PHD-type domain-containing protein</fullName>
    </recommendedName>
</protein>
<keyword evidence="1" id="KW-0479">Metal-binding</keyword>
<evidence type="ECO:0000259" key="5">
    <source>
        <dbReference type="SMART" id="SM00249"/>
    </source>
</evidence>
<dbReference type="AlphaFoldDB" id="A0A8B6GJR0"/>
<evidence type="ECO:0000256" key="3">
    <source>
        <dbReference type="ARBA" id="ARBA00022833"/>
    </source>
</evidence>
<accession>A0A8B6GJR0</accession>
<evidence type="ECO:0000256" key="2">
    <source>
        <dbReference type="ARBA" id="ARBA00022771"/>
    </source>
</evidence>
<sequence length="363" mass="41208">MDKILSTRSASRTSEEKYRQKTFDLNLDKAISKKILAARREVHFAYEQTKGGLVGTVDAVTFELIKNAIPHYYENIMPDNRYAKTTDDQDRRGLTVNKVDLKRLNEKLEEELHKLTNQLTQDLTPQDNNTSHRPLNYNDEAQCSKCNRNVQSRAIYCDKGHHWVHYRCIKLSDAEIEAAEKLNDNEYYTCKLCISDPHATTQSLNSMKAIKNAFIDSTYSSTQSIKSHNCQNGLQALLDEELHAVCNICNKIIDAQVVRCSSCTQPCHISCTSYDGHEYICSSCEIDIDISKESNNSRIETLEKISNTQIKEPYPCSVNPTKTVAQDNSSNSSSMKTIVEESLEITSLSSIVQNANRTYPCHR</sequence>
<keyword evidence="2" id="KW-0863">Zinc-finger</keyword>